<protein>
    <submittedName>
        <fullName evidence="2">Uncharacterized protein</fullName>
    </submittedName>
</protein>
<reference evidence="2 3" key="1">
    <citation type="submission" date="2016-11" db="EMBL/GenBank/DDBJ databases">
        <authorList>
            <person name="Jaros S."/>
            <person name="Januszkiewicz K."/>
            <person name="Wedrychowicz H."/>
        </authorList>
    </citation>
    <scope>NUCLEOTIDE SEQUENCE [LARGE SCALE GENOMIC DNA]</scope>
    <source>
        <strain evidence="2 3">NF2</strain>
    </source>
</reference>
<gene>
    <name evidence="2" type="ORF">BP422_13840</name>
</gene>
<dbReference type="AlphaFoldDB" id="A0A220MHZ7"/>
<evidence type="ECO:0000256" key="1">
    <source>
        <dbReference type="SAM" id="Coils"/>
    </source>
</evidence>
<proteinExistence type="predicted"/>
<accession>A0A220MHZ7</accession>
<dbReference type="Proteomes" id="UP000197781">
    <property type="component" value="Chromosome"/>
</dbReference>
<evidence type="ECO:0000313" key="2">
    <source>
        <dbReference type="EMBL" id="ASJ54545.1"/>
    </source>
</evidence>
<evidence type="ECO:0000313" key="3">
    <source>
        <dbReference type="Proteomes" id="UP000197781"/>
    </source>
</evidence>
<sequence length="194" mass="22814">MKSSRGRPQAYTDQQLKEILLLFVSKNKGKVSYLALEKETGIKRHVWARRLGKEIQKLNEPKISIQSVGDHLPLPNVEELIEHYGQNKTGLIRALGHLNEVVQDFYYQVTQYRKDEEKYKQQLELLTEKDKEIDELKSQVQHYKQLYEQAFVQSAYPSLREENQIKSNLISLTKDKRKKLSTDFTNAFPELFDD</sequence>
<dbReference type="KEGG" id="bfm:BP422_13840"/>
<dbReference type="EMBL" id="CP018145">
    <property type="protein sequence ID" value="ASJ54545.1"/>
    <property type="molecule type" value="Genomic_DNA"/>
</dbReference>
<name>A0A220MHZ7_9BACL</name>
<keyword evidence="1" id="KW-0175">Coiled coil</keyword>
<organism evidence="2 3">
    <name type="scientific">Brevibacillus formosus</name>
    <dbReference type="NCBI Taxonomy" id="54913"/>
    <lineage>
        <taxon>Bacteria</taxon>
        <taxon>Bacillati</taxon>
        <taxon>Bacillota</taxon>
        <taxon>Bacilli</taxon>
        <taxon>Bacillales</taxon>
        <taxon>Paenibacillaceae</taxon>
        <taxon>Brevibacillus</taxon>
    </lineage>
</organism>
<dbReference type="RefSeq" id="WP_088908284.1">
    <property type="nucleotide sequence ID" value="NZ_CP018145.1"/>
</dbReference>
<feature type="coiled-coil region" evidence="1">
    <location>
        <begin position="109"/>
        <end position="153"/>
    </location>
</feature>